<dbReference type="PANTHER" id="PTHR22749">
    <property type="entry name" value="RIBOFLAVIN KINASE/FMN ADENYLYLTRANSFERASE"/>
    <property type="match status" value="1"/>
</dbReference>
<evidence type="ECO:0000313" key="16">
    <source>
        <dbReference type="EMBL" id="GAA3747031.1"/>
    </source>
</evidence>
<dbReference type="Pfam" id="PF01687">
    <property type="entry name" value="Flavokinase"/>
    <property type="match status" value="1"/>
</dbReference>
<dbReference type="SUPFAM" id="SSF82114">
    <property type="entry name" value="Riboflavin kinase-like"/>
    <property type="match status" value="1"/>
</dbReference>
<evidence type="ECO:0000256" key="8">
    <source>
        <dbReference type="ARBA" id="ARBA00022777"/>
    </source>
</evidence>
<gene>
    <name evidence="16" type="ORF">GCM10022239_23160</name>
</gene>
<dbReference type="EC" id="2.7.7.2" evidence="14"/>
<comment type="pathway">
    <text evidence="2 14">Cofactor biosynthesis; FMN biosynthesis; FMN from riboflavin (ATP route): step 1/1.</text>
</comment>
<accession>A0ABP7FSB5</accession>
<evidence type="ECO:0000256" key="14">
    <source>
        <dbReference type="PIRNR" id="PIRNR004491"/>
    </source>
</evidence>
<keyword evidence="11" id="KW-0511">Multifunctional enzyme</keyword>
<comment type="pathway">
    <text evidence="1 14">Cofactor biosynthesis; FAD biosynthesis; FAD from FMN: step 1/1.</text>
</comment>
<comment type="caution">
    <text evidence="16">The sequence shown here is derived from an EMBL/GenBank/DDBJ whole genome shotgun (WGS) entry which is preliminary data.</text>
</comment>
<keyword evidence="8 14" id="KW-0418">Kinase</keyword>
<evidence type="ECO:0000313" key="17">
    <source>
        <dbReference type="Proteomes" id="UP001501004"/>
    </source>
</evidence>
<dbReference type="InterPro" id="IPR014729">
    <property type="entry name" value="Rossmann-like_a/b/a_fold"/>
</dbReference>
<keyword evidence="5 14" id="KW-0808">Transferase</keyword>
<keyword evidence="4 14" id="KW-0288">FMN</keyword>
<evidence type="ECO:0000259" key="15">
    <source>
        <dbReference type="SMART" id="SM00904"/>
    </source>
</evidence>
<dbReference type="PANTHER" id="PTHR22749:SF6">
    <property type="entry name" value="RIBOFLAVIN KINASE"/>
    <property type="match status" value="1"/>
</dbReference>
<comment type="similarity">
    <text evidence="14">Belongs to the ribF family.</text>
</comment>
<dbReference type="SUPFAM" id="SSF52374">
    <property type="entry name" value="Nucleotidylyl transferase"/>
    <property type="match status" value="1"/>
</dbReference>
<proteinExistence type="inferred from homology"/>
<evidence type="ECO:0000256" key="3">
    <source>
        <dbReference type="ARBA" id="ARBA00022630"/>
    </source>
</evidence>
<evidence type="ECO:0000256" key="6">
    <source>
        <dbReference type="ARBA" id="ARBA00022695"/>
    </source>
</evidence>
<evidence type="ECO:0000256" key="2">
    <source>
        <dbReference type="ARBA" id="ARBA00005201"/>
    </source>
</evidence>
<keyword evidence="6 14" id="KW-0548">Nucleotidyltransferase</keyword>
<evidence type="ECO:0000256" key="12">
    <source>
        <dbReference type="ARBA" id="ARBA00047880"/>
    </source>
</evidence>
<dbReference type="InterPro" id="IPR015865">
    <property type="entry name" value="Riboflavin_kinase_bac/euk"/>
</dbReference>
<evidence type="ECO:0000256" key="10">
    <source>
        <dbReference type="ARBA" id="ARBA00022840"/>
    </source>
</evidence>
<dbReference type="CDD" id="cd02064">
    <property type="entry name" value="FAD_synthetase_N"/>
    <property type="match status" value="1"/>
</dbReference>
<dbReference type="Proteomes" id="UP001501004">
    <property type="component" value="Unassembled WGS sequence"/>
</dbReference>
<dbReference type="Gene3D" id="3.40.50.620">
    <property type="entry name" value="HUPs"/>
    <property type="match status" value="1"/>
</dbReference>
<evidence type="ECO:0000256" key="1">
    <source>
        <dbReference type="ARBA" id="ARBA00004726"/>
    </source>
</evidence>
<keyword evidence="7 14" id="KW-0547">Nucleotide-binding</keyword>
<keyword evidence="9 14" id="KW-0274">FAD</keyword>
<dbReference type="InterPro" id="IPR023468">
    <property type="entry name" value="Riboflavin_kinase"/>
</dbReference>
<dbReference type="NCBIfam" id="NF004160">
    <property type="entry name" value="PRK05627.1-3"/>
    <property type="match status" value="1"/>
</dbReference>
<evidence type="ECO:0000256" key="11">
    <source>
        <dbReference type="ARBA" id="ARBA00023268"/>
    </source>
</evidence>
<evidence type="ECO:0000256" key="13">
    <source>
        <dbReference type="ARBA" id="ARBA00049494"/>
    </source>
</evidence>
<sequence>MKIYTSLAEIPTDFGPSAVTIGKFDGVHIGHHRMIDLLLADAREASLTPTVLTFDRNPLSLLAPEACPPALISNDQKLELLERSGVAATVMLTFDRAFSQQAPEEFIERVLVRALRARIVFAGPDFRFGHGGKGTVALLDEVGRQDGFEVRHLPIVEHEGRRISSTWVRELLAEGRVREAAALLGRRPAVRGAVVRGAQRGRMLGFPTANLAAESEGLVPADGIYAAWATVSGDRYPAAVSIGNNPTFEGVPARQVEAHLLAADSGPLDIDLYGRTMELDFVDRIRGMEKFDGADALIARITADVEDTRRILVTDPAS</sequence>
<name>A0ABP7FSB5_9MICO</name>
<dbReference type="EC" id="2.7.1.26" evidence="14"/>
<dbReference type="PIRSF" id="PIRSF004491">
    <property type="entry name" value="FAD_Synth"/>
    <property type="match status" value="1"/>
</dbReference>
<dbReference type="GO" id="GO:0016301">
    <property type="term" value="F:kinase activity"/>
    <property type="evidence" value="ECO:0007669"/>
    <property type="project" value="UniProtKB-KW"/>
</dbReference>
<evidence type="ECO:0000256" key="9">
    <source>
        <dbReference type="ARBA" id="ARBA00022827"/>
    </source>
</evidence>
<dbReference type="InterPro" id="IPR015864">
    <property type="entry name" value="FAD_synthase"/>
</dbReference>
<keyword evidence="3 14" id="KW-0285">Flavoprotein</keyword>
<evidence type="ECO:0000256" key="4">
    <source>
        <dbReference type="ARBA" id="ARBA00022643"/>
    </source>
</evidence>
<evidence type="ECO:0000256" key="7">
    <source>
        <dbReference type="ARBA" id="ARBA00022741"/>
    </source>
</evidence>
<dbReference type="Gene3D" id="2.40.30.30">
    <property type="entry name" value="Riboflavin kinase-like"/>
    <property type="match status" value="1"/>
</dbReference>
<dbReference type="Pfam" id="PF06574">
    <property type="entry name" value="FAD_syn"/>
    <property type="match status" value="1"/>
</dbReference>
<keyword evidence="17" id="KW-1185">Reference proteome</keyword>
<dbReference type="EMBL" id="BAABAE010000003">
    <property type="protein sequence ID" value="GAA3747031.1"/>
    <property type="molecule type" value="Genomic_DNA"/>
</dbReference>
<dbReference type="SMART" id="SM00904">
    <property type="entry name" value="Flavokinase"/>
    <property type="match status" value="1"/>
</dbReference>
<comment type="catalytic activity">
    <reaction evidence="12 14">
        <text>riboflavin + ATP = FMN + ADP + H(+)</text>
        <dbReference type="Rhea" id="RHEA:14357"/>
        <dbReference type="ChEBI" id="CHEBI:15378"/>
        <dbReference type="ChEBI" id="CHEBI:30616"/>
        <dbReference type="ChEBI" id="CHEBI:57986"/>
        <dbReference type="ChEBI" id="CHEBI:58210"/>
        <dbReference type="ChEBI" id="CHEBI:456216"/>
        <dbReference type="EC" id="2.7.1.26"/>
    </reaction>
</comment>
<protein>
    <recommendedName>
        <fullName evidence="14">Riboflavin biosynthesis protein</fullName>
    </recommendedName>
    <domain>
        <recommendedName>
            <fullName evidence="14">Riboflavin kinase</fullName>
            <ecNumber evidence="14">2.7.1.26</ecNumber>
        </recommendedName>
        <alternativeName>
            <fullName evidence="14">Flavokinase</fullName>
        </alternativeName>
    </domain>
    <domain>
        <recommendedName>
            <fullName evidence="14">FMN adenylyltransferase</fullName>
            <ecNumber evidence="14">2.7.7.2</ecNumber>
        </recommendedName>
        <alternativeName>
            <fullName evidence="14">FAD pyrophosphorylase</fullName>
        </alternativeName>
        <alternativeName>
            <fullName evidence="14">FAD synthase</fullName>
        </alternativeName>
    </domain>
</protein>
<keyword evidence="10 14" id="KW-0067">ATP-binding</keyword>
<reference evidence="17" key="1">
    <citation type="journal article" date="2019" name="Int. J. Syst. Evol. Microbiol.">
        <title>The Global Catalogue of Microorganisms (GCM) 10K type strain sequencing project: providing services to taxonomists for standard genome sequencing and annotation.</title>
        <authorList>
            <consortium name="The Broad Institute Genomics Platform"/>
            <consortium name="The Broad Institute Genome Sequencing Center for Infectious Disease"/>
            <person name="Wu L."/>
            <person name="Ma J."/>
        </authorList>
    </citation>
    <scope>NUCLEOTIDE SEQUENCE [LARGE SCALE GENOMIC DNA]</scope>
    <source>
        <strain evidence="17">JCM 16949</strain>
    </source>
</reference>
<organism evidence="16 17">
    <name type="scientific">Leifsonella bigeumensis</name>
    <dbReference type="NCBI Taxonomy" id="433643"/>
    <lineage>
        <taxon>Bacteria</taxon>
        <taxon>Bacillati</taxon>
        <taxon>Actinomycetota</taxon>
        <taxon>Actinomycetes</taxon>
        <taxon>Micrococcales</taxon>
        <taxon>Microbacteriaceae</taxon>
        <taxon>Leifsonella</taxon>
    </lineage>
</organism>
<evidence type="ECO:0000256" key="5">
    <source>
        <dbReference type="ARBA" id="ARBA00022679"/>
    </source>
</evidence>
<comment type="catalytic activity">
    <reaction evidence="13 14">
        <text>FMN + ATP + H(+) = FAD + diphosphate</text>
        <dbReference type="Rhea" id="RHEA:17237"/>
        <dbReference type="ChEBI" id="CHEBI:15378"/>
        <dbReference type="ChEBI" id="CHEBI:30616"/>
        <dbReference type="ChEBI" id="CHEBI:33019"/>
        <dbReference type="ChEBI" id="CHEBI:57692"/>
        <dbReference type="ChEBI" id="CHEBI:58210"/>
        <dbReference type="EC" id="2.7.7.2"/>
    </reaction>
</comment>
<feature type="domain" description="Riboflavin kinase" evidence="15">
    <location>
        <begin position="183"/>
        <end position="313"/>
    </location>
</feature>
<dbReference type="InterPro" id="IPR023465">
    <property type="entry name" value="Riboflavin_kinase_dom_sf"/>
</dbReference>
<dbReference type="InterPro" id="IPR002606">
    <property type="entry name" value="Riboflavin_kinase_bac"/>
</dbReference>
<dbReference type="NCBIfam" id="TIGR00083">
    <property type="entry name" value="ribF"/>
    <property type="match status" value="1"/>
</dbReference>
<dbReference type="RefSeq" id="WP_344756819.1">
    <property type="nucleotide sequence ID" value="NZ_BAABAE010000003.1"/>
</dbReference>